<organism evidence="1 2">
    <name type="scientific">Tagetes erecta</name>
    <name type="common">African marigold</name>
    <dbReference type="NCBI Taxonomy" id="13708"/>
    <lineage>
        <taxon>Eukaryota</taxon>
        <taxon>Viridiplantae</taxon>
        <taxon>Streptophyta</taxon>
        <taxon>Embryophyta</taxon>
        <taxon>Tracheophyta</taxon>
        <taxon>Spermatophyta</taxon>
        <taxon>Magnoliopsida</taxon>
        <taxon>eudicotyledons</taxon>
        <taxon>Gunneridae</taxon>
        <taxon>Pentapetalae</taxon>
        <taxon>asterids</taxon>
        <taxon>campanulids</taxon>
        <taxon>Asterales</taxon>
        <taxon>Asteraceae</taxon>
        <taxon>Asteroideae</taxon>
        <taxon>Heliantheae alliance</taxon>
        <taxon>Tageteae</taxon>
        <taxon>Tagetes</taxon>
    </lineage>
</organism>
<reference evidence="1" key="1">
    <citation type="journal article" date="2023" name="bioRxiv">
        <title>Improved chromosome-level genome assembly for marigold (Tagetes erecta).</title>
        <authorList>
            <person name="Jiang F."/>
            <person name="Yuan L."/>
            <person name="Wang S."/>
            <person name="Wang H."/>
            <person name="Xu D."/>
            <person name="Wang A."/>
            <person name="Fan W."/>
        </authorList>
    </citation>
    <scope>NUCLEOTIDE SEQUENCE</scope>
    <source>
        <strain evidence="1">WSJ</strain>
        <tissue evidence="1">Leaf</tissue>
    </source>
</reference>
<comment type="caution">
    <text evidence="1">The sequence shown here is derived from an EMBL/GenBank/DDBJ whole genome shotgun (WGS) entry which is preliminary data.</text>
</comment>
<accession>A0AAD8JSL4</accession>
<dbReference type="Proteomes" id="UP001229421">
    <property type="component" value="Unassembled WGS sequence"/>
</dbReference>
<keyword evidence="2" id="KW-1185">Reference proteome</keyword>
<proteinExistence type="predicted"/>
<evidence type="ECO:0000313" key="1">
    <source>
        <dbReference type="EMBL" id="KAK1407921.1"/>
    </source>
</evidence>
<name>A0AAD8JSL4_TARER</name>
<dbReference type="AlphaFoldDB" id="A0AAD8JSL4"/>
<protein>
    <submittedName>
        <fullName evidence="1">Uncharacterized protein</fullName>
    </submittedName>
</protein>
<gene>
    <name evidence="1" type="ORF">QVD17_39548</name>
</gene>
<sequence length="103" mass="11785">MDEERFLKQKSKVKWLAAGDANTSFFHMSLKCRNHNSRVDMVRDRNDLMHEGSDVPKAFVKHYEDFLGTVGDSNRLPTLDLFCRTLDNQLALSMVRPVSGINA</sequence>
<evidence type="ECO:0000313" key="2">
    <source>
        <dbReference type="Proteomes" id="UP001229421"/>
    </source>
</evidence>
<dbReference type="EMBL" id="JAUHHV010000011">
    <property type="protein sequence ID" value="KAK1407921.1"/>
    <property type="molecule type" value="Genomic_DNA"/>
</dbReference>